<feature type="compositionally biased region" description="Basic and acidic residues" evidence="1">
    <location>
        <begin position="79"/>
        <end position="88"/>
    </location>
</feature>
<feature type="compositionally biased region" description="Polar residues" evidence="1">
    <location>
        <begin position="183"/>
        <end position="195"/>
    </location>
</feature>
<sequence length="250" mass="27856">MGCGVSRIDANGIAIPVKLRPLFLSRLEEISKSRHGRPLKDSTPSKKELLLDEKDNDDDDHVMKTAPSSPNGAIAAGTKIEDEHDVSREGSTTGNCKDVMKEGMVDHMEAKEKDRLDNMLTDTENEEVGDDGDERMIGHEPDDDTFPGSPSFRVYFHDNEEDDHHDSDQEKPHRSRNHAVLKDTSSNDETPSSKETCVKQKVKSGKKRRSFKLPKGGQVKNLLNVKSCYTPCHSTPHDRTLLLPAPKTTT</sequence>
<accession>A0A2Z7D6T1</accession>
<feature type="compositionally biased region" description="Basic and acidic residues" evidence="1">
    <location>
        <begin position="155"/>
        <end position="172"/>
    </location>
</feature>
<feature type="region of interest" description="Disordered" evidence="1">
    <location>
        <begin position="117"/>
        <end position="217"/>
    </location>
</feature>
<proteinExistence type="predicted"/>
<protein>
    <submittedName>
        <fullName evidence="2">Uncharacterized protein</fullName>
    </submittedName>
</protein>
<feature type="compositionally biased region" description="Acidic residues" evidence="1">
    <location>
        <begin position="123"/>
        <end position="133"/>
    </location>
</feature>
<dbReference type="EMBL" id="KQ989564">
    <property type="protein sequence ID" value="KZV54239.1"/>
    <property type="molecule type" value="Genomic_DNA"/>
</dbReference>
<feature type="compositionally biased region" description="Basic and acidic residues" evidence="1">
    <location>
        <begin position="30"/>
        <end position="53"/>
    </location>
</feature>
<evidence type="ECO:0000313" key="2">
    <source>
        <dbReference type="EMBL" id="KZV54239.1"/>
    </source>
</evidence>
<keyword evidence="3" id="KW-1185">Reference proteome</keyword>
<dbReference type="Proteomes" id="UP000250235">
    <property type="component" value="Unassembled WGS sequence"/>
</dbReference>
<name>A0A2Z7D6T1_9LAMI</name>
<feature type="region of interest" description="Disordered" evidence="1">
    <location>
        <begin position="30"/>
        <end position="98"/>
    </location>
</feature>
<gene>
    <name evidence="2" type="ORF">F511_33171</name>
</gene>
<reference evidence="2 3" key="1">
    <citation type="journal article" date="2015" name="Proc. Natl. Acad. Sci. U.S.A.">
        <title>The resurrection genome of Boea hygrometrica: A blueprint for survival of dehydration.</title>
        <authorList>
            <person name="Xiao L."/>
            <person name="Yang G."/>
            <person name="Zhang L."/>
            <person name="Yang X."/>
            <person name="Zhao S."/>
            <person name="Ji Z."/>
            <person name="Zhou Q."/>
            <person name="Hu M."/>
            <person name="Wang Y."/>
            <person name="Chen M."/>
            <person name="Xu Y."/>
            <person name="Jin H."/>
            <person name="Xiao X."/>
            <person name="Hu G."/>
            <person name="Bao F."/>
            <person name="Hu Y."/>
            <person name="Wan P."/>
            <person name="Li L."/>
            <person name="Deng X."/>
            <person name="Kuang T."/>
            <person name="Xiang C."/>
            <person name="Zhu J.K."/>
            <person name="Oliver M.J."/>
            <person name="He Y."/>
        </authorList>
    </citation>
    <scope>NUCLEOTIDE SEQUENCE [LARGE SCALE GENOMIC DNA]</scope>
    <source>
        <strain evidence="3">cv. XS01</strain>
    </source>
</reference>
<evidence type="ECO:0000313" key="3">
    <source>
        <dbReference type="Proteomes" id="UP000250235"/>
    </source>
</evidence>
<dbReference type="OrthoDB" id="914273at2759"/>
<evidence type="ECO:0000256" key="1">
    <source>
        <dbReference type="SAM" id="MobiDB-lite"/>
    </source>
</evidence>
<dbReference type="AlphaFoldDB" id="A0A2Z7D6T1"/>
<organism evidence="2 3">
    <name type="scientific">Dorcoceras hygrometricum</name>
    <dbReference type="NCBI Taxonomy" id="472368"/>
    <lineage>
        <taxon>Eukaryota</taxon>
        <taxon>Viridiplantae</taxon>
        <taxon>Streptophyta</taxon>
        <taxon>Embryophyta</taxon>
        <taxon>Tracheophyta</taxon>
        <taxon>Spermatophyta</taxon>
        <taxon>Magnoliopsida</taxon>
        <taxon>eudicotyledons</taxon>
        <taxon>Gunneridae</taxon>
        <taxon>Pentapetalae</taxon>
        <taxon>asterids</taxon>
        <taxon>lamiids</taxon>
        <taxon>Lamiales</taxon>
        <taxon>Gesneriaceae</taxon>
        <taxon>Didymocarpoideae</taxon>
        <taxon>Trichosporeae</taxon>
        <taxon>Loxocarpinae</taxon>
        <taxon>Dorcoceras</taxon>
    </lineage>
</organism>
<feature type="compositionally biased region" description="Basic residues" evidence="1">
    <location>
        <begin position="200"/>
        <end position="212"/>
    </location>
</feature>